<evidence type="ECO:0000313" key="3">
    <source>
        <dbReference type="EMBL" id="MCL1126630.1"/>
    </source>
</evidence>
<sequence>MNKTLLALTLSALFGLSGCNNDDNDVSLPAENESGQTVEEDQDDIHSNWSEVNQWYIDGQQRVVDAEKLSVTNETGVANNIILFIGDGMGISTVTAARILDGQLKGQTGEENILSFESFPYVGLSKTFNTDAQTPDSAGTMTAMMTGVKTDAGVISQAEGVTRGNCESTQDQELVTALELAAMAGMSTGVVSTARVTHATPAATFAHVPERDWESDADLPDEAVTHGCVDIAKQLFDFNTGKGVNVMLGGGRRAFIPNTIVDVEGKSGQRLDGVDLTAQWLAQYDNAAYVQDRDSFVTIDPLKTDHLLGLFNSSHMEYDYDRTESGVSGEPSLAEMTAKSIDILQKNDKGFVLIVEAGRIDHGHHAGNAARALHDTIALSQAVRIAMEKTSIKDTLLIVTADHSHVMTIGGYPVRGNPILGLVKSTDANGLAELTHATDSNGLPYTTLGYANGLGYTPLAVGGDERYDHPASTGRVDLNYVNTQSASHHQEALIPLNSETHGGEDVAIFAQGPGAHLVQGTVEQNHIFHVINHAGNLLGKAQAEQ</sequence>
<dbReference type="InterPro" id="IPR017850">
    <property type="entry name" value="Alkaline_phosphatase_core_sf"/>
</dbReference>
<protein>
    <submittedName>
        <fullName evidence="3">Alkaline phosphatase</fullName>
    </submittedName>
</protein>
<comment type="similarity">
    <text evidence="2">Belongs to the alkaline phosphatase family.</text>
</comment>
<dbReference type="SUPFAM" id="SSF53649">
    <property type="entry name" value="Alkaline phosphatase-like"/>
    <property type="match status" value="1"/>
</dbReference>
<keyword evidence="4" id="KW-1185">Reference proteome</keyword>
<keyword evidence="1" id="KW-0597">Phosphoprotein</keyword>
<dbReference type="CDD" id="cd16012">
    <property type="entry name" value="ALP"/>
    <property type="match status" value="1"/>
</dbReference>
<evidence type="ECO:0000313" key="4">
    <source>
        <dbReference type="Proteomes" id="UP001203423"/>
    </source>
</evidence>
<proteinExistence type="inferred from homology"/>
<dbReference type="EMBL" id="JAKIKS010000098">
    <property type="protein sequence ID" value="MCL1126630.1"/>
    <property type="molecule type" value="Genomic_DNA"/>
</dbReference>
<evidence type="ECO:0000256" key="2">
    <source>
        <dbReference type="RuleBase" id="RU003946"/>
    </source>
</evidence>
<dbReference type="Pfam" id="PF00245">
    <property type="entry name" value="Alk_phosphatase"/>
    <property type="match status" value="1"/>
</dbReference>
<name>A0ABT0LGM1_9GAMM</name>
<dbReference type="InterPro" id="IPR001952">
    <property type="entry name" value="Alkaline_phosphatase"/>
</dbReference>
<gene>
    <name evidence="3" type="ORF">L2764_19615</name>
</gene>
<reference evidence="3 4" key="1">
    <citation type="submission" date="2022-01" db="EMBL/GenBank/DDBJ databases">
        <title>Whole genome-based taxonomy of the Shewanellaceae.</title>
        <authorList>
            <person name="Martin-Rodriguez A.J."/>
        </authorList>
    </citation>
    <scope>NUCLEOTIDE SEQUENCE [LARGE SCALE GENOMIC DNA]</scope>
    <source>
        <strain evidence="3 4">DSM 17177</strain>
    </source>
</reference>
<dbReference type="RefSeq" id="WP_248942043.1">
    <property type="nucleotide sequence ID" value="NZ_JAKIKS010000098.1"/>
</dbReference>
<dbReference type="Gene3D" id="3.40.720.10">
    <property type="entry name" value="Alkaline Phosphatase, subunit A"/>
    <property type="match status" value="1"/>
</dbReference>
<comment type="caution">
    <text evidence="3">The sequence shown here is derived from an EMBL/GenBank/DDBJ whole genome shotgun (WGS) entry which is preliminary data.</text>
</comment>
<accession>A0ABT0LGM1</accession>
<dbReference type="SMART" id="SM00098">
    <property type="entry name" value="alkPPc"/>
    <property type="match status" value="1"/>
</dbReference>
<evidence type="ECO:0000256" key="1">
    <source>
        <dbReference type="ARBA" id="ARBA00022553"/>
    </source>
</evidence>
<dbReference type="PANTHER" id="PTHR11596:SF5">
    <property type="entry name" value="ALKALINE PHOSPHATASE"/>
    <property type="match status" value="1"/>
</dbReference>
<dbReference type="PROSITE" id="PS51257">
    <property type="entry name" value="PROKAR_LIPOPROTEIN"/>
    <property type="match status" value="1"/>
</dbReference>
<dbReference type="PRINTS" id="PR00113">
    <property type="entry name" value="ALKPHPHTASE"/>
</dbReference>
<dbReference type="Proteomes" id="UP001203423">
    <property type="component" value="Unassembled WGS sequence"/>
</dbReference>
<organism evidence="3 4">
    <name type="scientific">Shewanella surugensis</name>
    <dbReference type="NCBI Taxonomy" id="212020"/>
    <lineage>
        <taxon>Bacteria</taxon>
        <taxon>Pseudomonadati</taxon>
        <taxon>Pseudomonadota</taxon>
        <taxon>Gammaproteobacteria</taxon>
        <taxon>Alteromonadales</taxon>
        <taxon>Shewanellaceae</taxon>
        <taxon>Shewanella</taxon>
    </lineage>
</organism>
<dbReference type="PANTHER" id="PTHR11596">
    <property type="entry name" value="ALKALINE PHOSPHATASE"/>
    <property type="match status" value="1"/>
</dbReference>